<geneLocation type="plasmid" evidence="7 8">
    <name>II</name>
</geneLocation>
<name>A0A0A8UTR7_LEGHA</name>
<keyword evidence="1 7" id="KW-0808">Transferase</keyword>
<dbReference type="Gene3D" id="3.30.460.10">
    <property type="entry name" value="Beta Polymerase, domain 2"/>
    <property type="match status" value="1"/>
</dbReference>
<feature type="domain" description="Adenylyltransferase AadA C-terminal" evidence="6">
    <location>
        <begin position="147"/>
        <end position="254"/>
    </location>
</feature>
<dbReference type="EMBL" id="LN681226">
    <property type="protein sequence ID" value="CEK12270.1"/>
    <property type="molecule type" value="Genomic_DNA"/>
</dbReference>
<keyword evidence="7" id="KW-0614">Plasmid</keyword>
<proteinExistence type="predicted"/>
<accession>A0A0A8UTR7</accession>
<dbReference type="InterPro" id="IPR025184">
    <property type="entry name" value="AadA_C"/>
</dbReference>
<evidence type="ECO:0000256" key="4">
    <source>
        <dbReference type="ARBA" id="ARBA00048566"/>
    </source>
</evidence>
<feature type="domain" description="Polymerase nucleotidyl transferase" evidence="5">
    <location>
        <begin position="25"/>
        <end position="61"/>
    </location>
</feature>
<evidence type="ECO:0000256" key="1">
    <source>
        <dbReference type="ARBA" id="ARBA00022679"/>
    </source>
</evidence>
<evidence type="ECO:0000313" key="8">
    <source>
        <dbReference type="Proteomes" id="UP000032803"/>
    </source>
</evidence>
<dbReference type="GO" id="GO:0009012">
    <property type="term" value="F:aminoglycoside 3''-adenylyltransferase activity"/>
    <property type="evidence" value="ECO:0007669"/>
    <property type="project" value="UniProtKB-EC"/>
</dbReference>
<reference evidence="8" key="1">
    <citation type="submission" date="2014-09" db="EMBL/GenBank/DDBJ databases">
        <authorList>
            <person name="Gomez-Valero L."/>
        </authorList>
    </citation>
    <scope>NUCLEOTIDE SEQUENCE [LARGE SCALE GENOMIC DNA]</scope>
    <source>
        <strain evidence="8">ATCC35250</strain>
        <plasmid evidence="8">II</plasmid>
    </source>
</reference>
<evidence type="ECO:0000259" key="5">
    <source>
        <dbReference type="Pfam" id="PF01909"/>
    </source>
</evidence>
<dbReference type="KEGG" id="lha:LHA_pA0021"/>
<evidence type="ECO:0000259" key="6">
    <source>
        <dbReference type="Pfam" id="PF13427"/>
    </source>
</evidence>
<dbReference type="InterPro" id="IPR043519">
    <property type="entry name" value="NT_sf"/>
</dbReference>
<dbReference type="Pfam" id="PF13427">
    <property type="entry name" value="AadA_C"/>
    <property type="match status" value="1"/>
</dbReference>
<dbReference type="CDD" id="cd05403">
    <property type="entry name" value="NT_KNTase_like"/>
    <property type="match status" value="1"/>
</dbReference>
<evidence type="ECO:0000256" key="2">
    <source>
        <dbReference type="ARBA" id="ARBA00035126"/>
    </source>
</evidence>
<dbReference type="EC" id="2.7.7.47" evidence="2"/>
<keyword evidence="8" id="KW-1185">Reference proteome</keyword>
<evidence type="ECO:0000256" key="3">
    <source>
        <dbReference type="ARBA" id="ARBA00035252"/>
    </source>
</evidence>
<evidence type="ECO:0000313" key="7">
    <source>
        <dbReference type="EMBL" id="CEK12270.1"/>
    </source>
</evidence>
<keyword evidence="7" id="KW-0548">Nucleotidyltransferase</keyword>
<dbReference type="Proteomes" id="UP000032803">
    <property type="component" value="Plasmid II"/>
</dbReference>
<dbReference type="InterPro" id="IPR002934">
    <property type="entry name" value="Polymerase_NTP_transf_dom"/>
</dbReference>
<dbReference type="AlphaFoldDB" id="A0A0A8UTR7"/>
<gene>
    <name evidence="7" type="ORF">LHA_pA0021</name>
</gene>
<dbReference type="Pfam" id="PF01909">
    <property type="entry name" value="NTP_transf_2"/>
    <property type="match status" value="1"/>
</dbReference>
<comment type="catalytic activity">
    <reaction evidence="4">
        <text>streptomycin + ATP = 3''-O-adenylylstreptomycin + diphosphate</text>
        <dbReference type="Rhea" id="RHEA:20245"/>
        <dbReference type="ChEBI" id="CHEBI:30616"/>
        <dbReference type="ChEBI" id="CHEBI:33019"/>
        <dbReference type="ChEBI" id="CHEBI:58007"/>
        <dbReference type="ChEBI" id="CHEBI:58605"/>
        <dbReference type="EC" id="2.7.7.47"/>
    </reaction>
</comment>
<organism evidence="7 8">
    <name type="scientific">Legionella hackeliae</name>
    <dbReference type="NCBI Taxonomy" id="449"/>
    <lineage>
        <taxon>Bacteria</taxon>
        <taxon>Pseudomonadati</taxon>
        <taxon>Pseudomonadota</taxon>
        <taxon>Gammaproteobacteria</taxon>
        <taxon>Legionellales</taxon>
        <taxon>Legionellaceae</taxon>
        <taxon>Legionella</taxon>
    </lineage>
</organism>
<dbReference type="SUPFAM" id="SSF81301">
    <property type="entry name" value="Nucleotidyltransferase"/>
    <property type="match status" value="1"/>
</dbReference>
<sequence length="260" mass="29987">MNKPHTEFRVVYHLLNDLLSGLQSILKENLLGIYVYGSFIWGDFDETTSDIDVLVALNKEMTPEEFAALDDFHANLVQNFPAWNDRIEVAYASYSMLQHFKTEPGQIAVISPGESFHIKQAGTDWLINYYLLQRNSLILYGPSAKSIIAPVSNSEFIEHVKKQAYAWQDWVIHTRNSLGYQYYAVLTLCRALYVLQHQEQGSKLKAGAWAKNQFPKWRVLIQRALTKAELNHASDILTEETYQEVTAFVNEMVQHIQERE</sequence>
<dbReference type="OrthoDB" id="5643411at2"/>
<protein>
    <recommendedName>
        <fullName evidence="3">Aminoglycoside (3'') (9) adenylyltransferase</fullName>
        <ecNumber evidence="2">2.7.7.47</ecNumber>
    </recommendedName>
</protein>
<dbReference type="HOGENOM" id="CLU_082941_2_0_6"/>
<dbReference type="RefSeq" id="WP_011212524.1">
    <property type="nucleotide sequence ID" value="NZ_LN681226.1"/>
</dbReference>